<reference evidence="1 2" key="1">
    <citation type="submission" date="2020-09" db="EMBL/GenBank/DDBJ databases">
        <title>De no assembly of potato wild relative species, Solanum commersonii.</title>
        <authorList>
            <person name="Cho K."/>
        </authorList>
    </citation>
    <scope>NUCLEOTIDE SEQUENCE [LARGE SCALE GENOMIC DNA]</scope>
    <source>
        <strain evidence="1">LZ3.2</strain>
        <tissue evidence="1">Leaf</tissue>
    </source>
</reference>
<dbReference type="EMBL" id="JACXVP010000010">
    <property type="protein sequence ID" value="KAG5579930.1"/>
    <property type="molecule type" value="Genomic_DNA"/>
</dbReference>
<accession>A0A9J5WVW0</accession>
<organism evidence="1 2">
    <name type="scientific">Solanum commersonii</name>
    <name type="common">Commerson's wild potato</name>
    <name type="synonym">Commerson's nightshade</name>
    <dbReference type="NCBI Taxonomy" id="4109"/>
    <lineage>
        <taxon>Eukaryota</taxon>
        <taxon>Viridiplantae</taxon>
        <taxon>Streptophyta</taxon>
        <taxon>Embryophyta</taxon>
        <taxon>Tracheophyta</taxon>
        <taxon>Spermatophyta</taxon>
        <taxon>Magnoliopsida</taxon>
        <taxon>eudicotyledons</taxon>
        <taxon>Gunneridae</taxon>
        <taxon>Pentapetalae</taxon>
        <taxon>asterids</taxon>
        <taxon>lamiids</taxon>
        <taxon>Solanales</taxon>
        <taxon>Solanaceae</taxon>
        <taxon>Solanoideae</taxon>
        <taxon>Solaneae</taxon>
        <taxon>Solanum</taxon>
    </lineage>
</organism>
<dbReference type="Proteomes" id="UP000824120">
    <property type="component" value="Chromosome 10"/>
</dbReference>
<keyword evidence="2" id="KW-1185">Reference proteome</keyword>
<name>A0A9J5WVW0_SOLCO</name>
<evidence type="ECO:0000313" key="1">
    <source>
        <dbReference type="EMBL" id="KAG5579930.1"/>
    </source>
</evidence>
<dbReference type="AlphaFoldDB" id="A0A9J5WVW0"/>
<comment type="caution">
    <text evidence="1">The sequence shown here is derived from an EMBL/GenBank/DDBJ whole genome shotgun (WGS) entry which is preliminary data.</text>
</comment>
<proteinExistence type="predicted"/>
<sequence length="439" mass="50371">MKWNVEVNSTSEGLPCLLRTFYTKFWSKLINKDLDGKVHGQEILDLINDKINNYHVQEISEPQEDSLSPFKQISQKLHMKRGIVSRLEAIALYMEEVKKDLMKNLDIDIKDDISMASASHTNDEDDATCLAGEGQDVDSNEDVDLDALFSKIQQQLEESSSTSTIGLPESFIAALRDGRNHNWKKSLIGTIQTSLAYGPDENSLSSLMLNFMVMIIFLALKLFLNDGTVKIRFSEPNNLQIDNYSMSSRITRSNSSYISPVDYIVQIPSRASTSQIRETYRCDDIKIDKDNIARPVPRPSSDLDITKSEMNFPDGLDSKWFFKNFNKEEQYEFQEEFYKDLKEIVAHSSLQPPPKIDDFKIKDYSDLENFLEKNFKGGGVKPINVENFSEGEPSNNSNFSDDVNKISERYARKPVQRIYYYPRPTPQDVLLEEHGTHYN</sequence>
<gene>
    <name evidence="1" type="ORF">H5410_050557</name>
</gene>
<dbReference type="OrthoDB" id="1808172at2759"/>
<protein>
    <submittedName>
        <fullName evidence="1">Uncharacterized protein</fullName>
    </submittedName>
</protein>
<evidence type="ECO:0000313" key="2">
    <source>
        <dbReference type="Proteomes" id="UP000824120"/>
    </source>
</evidence>